<gene>
    <name evidence="1" type="ORF">OPV22_028631</name>
</gene>
<accession>A0AAV8Q3L7</accession>
<dbReference type="Proteomes" id="UP001222027">
    <property type="component" value="Unassembled WGS sequence"/>
</dbReference>
<evidence type="ECO:0000313" key="1">
    <source>
        <dbReference type="EMBL" id="KAJ8466079.1"/>
    </source>
</evidence>
<dbReference type="EMBL" id="JAQQAF010000008">
    <property type="protein sequence ID" value="KAJ8466079.1"/>
    <property type="molecule type" value="Genomic_DNA"/>
</dbReference>
<organism evidence="1 2">
    <name type="scientific">Ensete ventricosum</name>
    <name type="common">Abyssinian banana</name>
    <name type="synonym">Musa ensete</name>
    <dbReference type="NCBI Taxonomy" id="4639"/>
    <lineage>
        <taxon>Eukaryota</taxon>
        <taxon>Viridiplantae</taxon>
        <taxon>Streptophyta</taxon>
        <taxon>Embryophyta</taxon>
        <taxon>Tracheophyta</taxon>
        <taxon>Spermatophyta</taxon>
        <taxon>Magnoliopsida</taxon>
        <taxon>Liliopsida</taxon>
        <taxon>Zingiberales</taxon>
        <taxon>Musaceae</taxon>
        <taxon>Ensete</taxon>
    </lineage>
</organism>
<protein>
    <submittedName>
        <fullName evidence="1">Uncharacterized protein</fullName>
    </submittedName>
</protein>
<dbReference type="AlphaFoldDB" id="A0AAV8Q3L7"/>
<comment type="caution">
    <text evidence="1">The sequence shown here is derived from an EMBL/GenBank/DDBJ whole genome shotgun (WGS) entry which is preliminary data.</text>
</comment>
<keyword evidence="2" id="KW-1185">Reference proteome</keyword>
<reference evidence="1 2" key="1">
    <citation type="submission" date="2022-12" db="EMBL/GenBank/DDBJ databases">
        <title>Chromosome-scale assembly of the Ensete ventricosum genome.</title>
        <authorList>
            <person name="Dussert Y."/>
            <person name="Stocks J."/>
            <person name="Wendawek A."/>
            <person name="Woldeyes F."/>
            <person name="Nichols R.A."/>
            <person name="Borrell J.S."/>
        </authorList>
    </citation>
    <scope>NUCLEOTIDE SEQUENCE [LARGE SCALE GENOMIC DNA]</scope>
    <source>
        <strain evidence="2">cv. Maze</strain>
        <tissue evidence="1">Seeds</tissue>
    </source>
</reference>
<proteinExistence type="predicted"/>
<sequence>MGTLATSSHPSSTKNVVELYVVAEELAWLGSARVCKFTRIDREWGQPVWLFLRLGDSSPRVNSSGSSWVDVRVEGLAWRSRRGGSARRDPSNVRVSVLNWLGFRVVAEFFSPKGRSTFLSSGGGFIPTKWVVDCTLSLTFGDTLGMVGLYGRPLLIQA</sequence>
<evidence type="ECO:0000313" key="2">
    <source>
        <dbReference type="Proteomes" id="UP001222027"/>
    </source>
</evidence>
<name>A0AAV8Q3L7_ENSVE</name>